<name>Q3KA49_PSEPF</name>
<protein>
    <submittedName>
        <fullName evidence="1">Uncharacterized protein</fullName>
    </submittedName>
</protein>
<dbReference type="HOGENOM" id="CLU_2555688_0_0_6"/>
<dbReference type="AlphaFoldDB" id="Q3KA49"/>
<dbReference type="KEGG" id="pfo:Pfl01_3617"/>
<evidence type="ECO:0000313" key="1">
    <source>
        <dbReference type="EMBL" id="ABA75355.1"/>
    </source>
</evidence>
<gene>
    <name evidence="1" type="ordered locus">Pfl01_3617</name>
</gene>
<proteinExistence type="predicted"/>
<accession>Q3KA49</accession>
<sequence length="82" mass="9332">MFFGVSFQKTLTPLMDATEDSDPFIVNAICSLGVFLQVTGQCMTFERSHLPVNSKINFLEEIANHEARYFFRVDGRPRGVSR</sequence>
<dbReference type="EMBL" id="CP000094">
    <property type="protein sequence ID" value="ABA75355.1"/>
    <property type="molecule type" value="Genomic_DNA"/>
</dbReference>
<dbReference type="Proteomes" id="UP000002704">
    <property type="component" value="Chromosome"/>
</dbReference>
<evidence type="ECO:0000313" key="2">
    <source>
        <dbReference type="Proteomes" id="UP000002704"/>
    </source>
</evidence>
<organism evidence="1 2">
    <name type="scientific">Pseudomonas fluorescens (strain Pf0-1)</name>
    <dbReference type="NCBI Taxonomy" id="205922"/>
    <lineage>
        <taxon>Bacteria</taxon>
        <taxon>Pseudomonadati</taxon>
        <taxon>Pseudomonadota</taxon>
        <taxon>Gammaproteobacteria</taxon>
        <taxon>Pseudomonadales</taxon>
        <taxon>Pseudomonadaceae</taxon>
        <taxon>Pseudomonas</taxon>
    </lineage>
</organism>
<reference evidence="1 2" key="1">
    <citation type="journal article" date="2009" name="Genome Biol.">
        <title>Genomic and genetic analyses of diversity and plant interactions of Pseudomonas fluorescens.</title>
        <authorList>
            <person name="Silby M.W."/>
            <person name="Cerdeno-Tarraga A.M."/>
            <person name="Vernikos G.S."/>
            <person name="Giddens S.R."/>
            <person name="Jackson R.W."/>
            <person name="Preston G.M."/>
            <person name="Zhang X.X."/>
            <person name="Moon C.D."/>
            <person name="Gehrig S.M."/>
            <person name="Godfrey S.A."/>
            <person name="Knight C.G."/>
            <person name="Malone J.G."/>
            <person name="Robinson Z."/>
            <person name="Spiers A.J."/>
            <person name="Harris S."/>
            <person name="Challis G.L."/>
            <person name="Yaxley A.M."/>
            <person name="Harris D."/>
            <person name="Seeger K."/>
            <person name="Murphy L."/>
            <person name="Rutter S."/>
            <person name="Squares R."/>
            <person name="Quail M.A."/>
            <person name="Saunders E."/>
            <person name="Mavromatis K."/>
            <person name="Brettin T.S."/>
            <person name="Bentley S.D."/>
            <person name="Hothersall J."/>
            <person name="Stephens E."/>
            <person name="Thomas C.M."/>
            <person name="Parkhill J."/>
            <person name="Levy S.B."/>
            <person name="Rainey P.B."/>
            <person name="Thomson N.R."/>
        </authorList>
    </citation>
    <scope>NUCLEOTIDE SEQUENCE [LARGE SCALE GENOMIC DNA]</scope>
    <source>
        <strain evidence="1 2">Pf0-1</strain>
    </source>
</reference>